<dbReference type="Proteomes" id="UP000007305">
    <property type="component" value="Chromosome 10"/>
</dbReference>
<dbReference type="AlphaFoldDB" id="A0A804ULG7"/>
<reference evidence="2" key="3">
    <citation type="submission" date="2021-05" db="UniProtKB">
        <authorList>
            <consortium name="EnsemblPlants"/>
        </authorList>
    </citation>
    <scope>IDENTIFICATION</scope>
    <source>
        <strain evidence="2">cv. B73</strain>
    </source>
</reference>
<dbReference type="InParanoid" id="A0A804ULG7"/>
<reference evidence="2" key="2">
    <citation type="submission" date="2019-07" db="EMBL/GenBank/DDBJ databases">
        <authorList>
            <person name="Seetharam A."/>
            <person name="Woodhouse M."/>
            <person name="Cannon E."/>
        </authorList>
    </citation>
    <scope>NUCLEOTIDE SEQUENCE [LARGE SCALE GENOMIC DNA]</scope>
    <source>
        <strain evidence="2">cv. B73</strain>
    </source>
</reference>
<evidence type="ECO:0000256" key="1">
    <source>
        <dbReference type="SAM" id="Phobius"/>
    </source>
</evidence>
<dbReference type="Gramene" id="Zm00001eb409900_T001">
    <property type="protein sequence ID" value="Zm00001eb409900_P001"/>
    <property type="gene ID" value="Zm00001eb409900"/>
</dbReference>
<reference evidence="3" key="1">
    <citation type="journal article" date="2009" name="Science">
        <title>The B73 maize genome: complexity, diversity, and dynamics.</title>
        <authorList>
            <person name="Schnable P.S."/>
            <person name="Ware D."/>
            <person name="Fulton R.S."/>
            <person name="Stein J.C."/>
            <person name="Wei F."/>
            <person name="Pasternak S."/>
            <person name="Liang C."/>
            <person name="Zhang J."/>
            <person name="Fulton L."/>
            <person name="Graves T.A."/>
            <person name="Minx P."/>
            <person name="Reily A.D."/>
            <person name="Courtney L."/>
            <person name="Kruchowski S.S."/>
            <person name="Tomlinson C."/>
            <person name="Strong C."/>
            <person name="Delehaunty K."/>
            <person name="Fronick C."/>
            <person name="Courtney B."/>
            <person name="Rock S.M."/>
            <person name="Belter E."/>
            <person name="Du F."/>
            <person name="Kim K."/>
            <person name="Abbott R.M."/>
            <person name="Cotton M."/>
            <person name="Levy A."/>
            <person name="Marchetto P."/>
            <person name="Ochoa K."/>
            <person name="Jackson S.M."/>
            <person name="Gillam B."/>
            <person name="Chen W."/>
            <person name="Yan L."/>
            <person name="Higginbotham J."/>
            <person name="Cardenas M."/>
            <person name="Waligorski J."/>
            <person name="Applebaum E."/>
            <person name="Phelps L."/>
            <person name="Falcone J."/>
            <person name="Kanchi K."/>
            <person name="Thane T."/>
            <person name="Scimone A."/>
            <person name="Thane N."/>
            <person name="Henke J."/>
            <person name="Wang T."/>
            <person name="Ruppert J."/>
            <person name="Shah N."/>
            <person name="Rotter K."/>
            <person name="Hodges J."/>
            <person name="Ingenthron E."/>
            <person name="Cordes M."/>
            <person name="Kohlberg S."/>
            <person name="Sgro J."/>
            <person name="Delgado B."/>
            <person name="Mead K."/>
            <person name="Chinwalla A."/>
            <person name="Leonard S."/>
            <person name="Crouse K."/>
            <person name="Collura K."/>
            <person name="Kudrna D."/>
            <person name="Currie J."/>
            <person name="He R."/>
            <person name="Angelova A."/>
            <person name="Rajasekar S."/>
            <person name="Mueller T."/>
            <person name="Lomeli R."/>
            <person name="Scara G."/>
            <person name="Ko A."/>
            <person name="Delaney K."/>
            <person name="Wissotski M."/>
            <person name="Lopez G."/>
            <person name="Campos D."/>
            <person name="Braidotti M."/>
            <person name="Ashley E."/>
            <person name="Golser W."/>
            <person name="Kim H."/>
            <person name="Lee S."/>
            <person name="Lin J."/>
            <person name="Dujmic Z."/>
            <person name="Kim W."/>
            <person name="Talag J."/>
            <person name="Zuccolo A."/>
            <person name="Fan C."/>
            <person name="Sebastian A."/>
            <person name="Kramer M."/>
            <person name="Spiegel L."/>
            <person name="Nascimento L."/>
            <person name="Zutavern T."/>
            <person name="Miller B."/>
            <person name="Ambroise C."/>
            <person name="Muller S."/>
            <person name="Spooner W."/>
            <person name="Narechania A."/>
            <person name="Ren L."/>
            <person name="Wei S."/>
            <person name="Kumari S."/>
            <person name="Faga B."/>
            <person name="Levy M.J."/>
            <person name="McMahan L."/>
            <person name="Van Buren P."/>
            <person name="Vaughn M.W."/>
            <person name="Ying K."/>
            <person name="Yeh C.-T."/>
            <person name="Emrich S.J."/>
            <person name="Jia Y."/>
            <person name="Kalyanaraman A."/>
            <person name="Hsia A.-P."/>
            <person name="Barbazuk W.B."/>
            <person name="Baucom R.S."/>
            <person name="Brutnell T.P."/>
            <person name="Carpita N.C."/>
            <person name="Chaparro C."/>
            <person name="Chia J.-M."/>
            <person name="Deragon J.-M."/>
            <person name="Estill J.C."/>
            <person name="Fu Y."/>
            <person name="Jeddeloh J.A."/>
            <person name="Han Y."/>
            <person name="Lee H."/>
            <person name="Li P."/>
            <person name="Lisch D.R."/>
            <person name="Liu S."/>
            <person name="Liu Z."/>
            <person name="Nagel D.H."/>
            <person name="McCann M.C."/>
            <person name="SanMiguel P."/>
            <person name="Myers A.M."/>
            <person name="Nettleton D."/>
            <person name="Nguyen J."/>
            <person name="Penning B.W."/>
            <person name="Ponnala L."/>
            <person name="Schneider K.L."/>
            <person name="Schwartz D.C."/>
            <person name="Sharma A."/>
            <person name="Soderlund C."/>
            <person name="Springer N.M."/>
            <person name="Sun Q."/>
            <person name="Wang H."/>
            <person name="Waterman M."/>
            <person name="Westerman R."/>
            <person name="Wolfgruber T.K."/>
            <person name="Yang L."/>
            <person name="Yu Y."/>
            <person name="Zhang L."/>
            <person name="Zhou S."/>
            <person name="Zhu Q."/>
            <person name="Bennetzen J.L."/>
            <person name="Dawe R.K."/>
            <person name="Jiang J."/>
            <person name="Jiang N."/>
            <person name="Presting G.G."/>
            <person name="Wessler S.R."/>
            <person name="Aluru S."/>
            <person name="Martienssen R.A."/>
            <person name="Clifton S.W."/>
            <person name="McCombie W.R."/>
            <person name="Wing R.A."/>
            <person name="Wilson R.K."/>
        </authorList>
    </citation>
    <scope>NUCLEOTIDE SEQUENCE [LARGE SCALE GENOMIC DNA]</scope>
    <source>
        <strain evidence="3">cv. B73</strain>
    </source>
</reference>
<name>A0A804ULG7_MAIZE</name>
<keyword evidence="1" id="KW-0472">Membrane</keyword>
<keyword evidence="1" id="KW-0812">Transmembrane</keyword>
<evidence type="ECO:0000313" key="2">
    <source>
        <dbReference type="EnsemblPlants" id="Zm00001eb409900_P001"/>
    </source>
</evidence>
<evidence type="ECO:0000313" key="3">
    <source>
        <dbReference type="Proteomes" id="UP000007305"/>
    </source>
</evidence>
<protein>
    <submittedName>
        <fullName evidence="2">Uncharacterized protein</fullName>
    </submittedName>
</protein>
<sequence>MVVVDAVVAEVAVVVAVPAVVPVATHRRRDPSRVRLGPLTTTRGQGASPCGRSRGLVLRLVPRRPCSLVRNWGSPSPLCRPGPRRLPLRRGPRHRLLHRLGWSSFNACRFYSRPGALPGSGGVAYGGVASPRSPVSDRPRAERGWWDCTAYGDVGTNPSGSLRAAGAGLPAPTAAAGVRPSTAAVAATVTVPTGAISSGGTVDGPVPARDTYTSAAATRDTESIELPKGMIRSITTEKGSTVGMSVRAKTTNAALVFPIEDSASAKPFEVPKDLDIEEVLHDAKHTVFDFEYIELSFMFKKNLMANIDLAEDKG</sequence>
<dbReference type="EnsemblPlants" id="Zm00001eb409900_T001">
    <property type="protein sequence ID" value="Zm00001eb409900_P001"/>
    <property type="gene ID" value="Zm00001eb409900"/>
</dbReference>
<accession>A0A804ULG7</accession>
<feature type="transmembrane region" description="Helical" evidence="1">
    <location>
        <begin position="6"/>
        <end position="25"/>
    </location>
</feature>
<keyword evidence="1" id="KW-1133">Transmembrane helix</keyword>
<proteinExistence type="predicted"/>
<keyword evidence="3" id="KW-1185">Reference proteome</keyword>
<organism evidence="2 3">
    <name type="scientific">Zea mays</name>
    <name type="common">Maize</name>
    <dbReference type="NCBI Taxonomy" id="4577"/>
    <lineage>
        <taxon>Eukaryota</taxon>
        <taxon>Viridiplantae</taxon>
        <taxon>Streptophyta</taxon>
        <taxon>Embryophyta</taxon>
        <taxon>Tracheophyta</taxon>
        <taxon>Spermatophyta</taxon>
        <taxon>Magnoliopsida</taxon>
        <taxon>Liliopsida</taxon>
        <taxon>Poales</taxon>
        <taxon>Poaceae</taxon>
        <taxon>PACMAD clade</taxon>
        <taxon>Panicoideae</taxon>
        <taxon>Andropogonodae</taxon>
        <taxon>Andropogoneae</taxon>
        <taxon>Tripsacinae</taxon>
        <taxon>Zea</taxon>
    </lineage>
</organism>